<evidence type="ECO:0000256" key="1">
    <source>
        <dbReference type="SAM" id="Phobius"/>
    </source>
</evidence>
<keyword evidence="3" id="KW-1185">Reference proteome</keyword>
<feature type="transmembrane region" description="Helical" evidence="1">
    <location>
        <begin position="12"/>
        <end position="33"/>
    </location>
</feature>
<organism evidence="2 3">
    <name type="scientific">Beggiatoa leptomitoformis</name>
    <dbReference type="NCBI Taxonomy" id="288004"/>
    <lineage>
        <taxon>Bacteria</taxon>
        <taxon>Pseudomonadati</taxon>
        <taxon>Pseudomonadota</taxon>
        <taxon>Gammaproteobacteria</taxon>
        <taxon>Thiotrichales</taxon>
        <taxon>Thiotrichaceae</taxon>
        <taxon>Beggiatoa</taxon>
    </lineage>
</organism>
<protein>
    <submittedName>
        <fullName evidence="2">Prepilin-type N-terminal cleavage/methylation domain-containing protein</fullName>
    </submittedName>
</protein>
<keyword evidence="1" id="KW-1133">Transmembrane helix</keyword>
<dbReference type="PROSITE" id="PS00409">
    <property type="entry name" value="PROKAR_NTER_METHYL"/>
    <property type="match status" value="1"/>
</dbReference>
<evidence type="ECO:0000313" key="2">
    <source>
        <dbReference type="EMBL" id="AUI69797.1"/>
    </source>
</evidence>
<dbReference type="SUPFAM" id="SSF54523">
    <property type="entry name" value="Pili subunits"/>
    <property type="match status" value="1"/>
</dbReference>
<dbReference type="OrthoDB" id="7032114at2"/>
<proteinExistence type="predicted"/>
<accession>A0A2N9YH19</accession>
<dbReference type="InterPro" id="IPR045584">
    <property type="entry name" value="Pilin-like"/>
</dbReference>
<dbReference type="InterPro" id="IPR012902">
    <property type="entry name" value="N_methyl_site"/>
</dbReference>
<keyword evidence="1" id="KW-0812">Transmembrane</keyword>
<dbReference type="Gene3D" id="3.30.700.10">
    <property type="entry name" value="Glycoprotein, Type 4 Pilin"/>
    <property type="match status" value="1"/>
</dbReference>
<dbReference type="NCBIfam" id="TIGR02532">
    <property type="entry name" value="IV_pilin_GFxxxE"/>
    <property type="match status" value="1"/>
</dbReference>
<dbReference type="Pfam" id="PF07963">
    <property type="entry name" value="N_methyl"/>
    <property type="match status" value="1"/>
</dbReference>
<sequence>MMAHSAPIQYSGFTLLELLVVLLLIGLLAGMTLPRLTNLYNTFQSASEREDILIQLNGLSYKAYQQGRIFVLTTFPASSPEKPIDIPLVLPQGWRVTAEKPILFRENGACNGGIVSLSYQENLSYRAELTPPFCRAHLL</sequence>
<gene>
    <name evidence="2" type="ORF">BLE401_14585</name>
</gene>
<dbReference type="AlphaFoldDB" id="A0A2N9YH19"/>
<dbReference type="EMBL" id="CP018889">
    <property type="protein sequence ID" value="AUI69797.1"/>
    <property type="molecule type" value="Genomic_DNA"/>
</dbReference>
<reference evidence="3" key="1">
    <citation type="submission" date="2016-12" db="EMBL/GenBank/DDBJ databases">
        <title>Complete Genome Sequence of Beggiatoa leptomitiformis D-401.</title>
        <authorList>
            <person name="Fomenkov A."/>
            <person name="Vincze T."/>
            <person name="Grabovich M."/>
            <person name="Anton B.P."/>
            <person name="Dubinina G."/>
            <person name="Orlova M."/>
            <person name="Belousova E."/>
            <person name="Roberts R.J."/>
        </authorList>
    </citation>
    <scope>NUCLEOTIDE SEQUENCE [LARGE SCALE GENOMIC DNA]</scope>
    <source>
        <strain evidence="3">D-401</strain>
    </source>
</reference>
<name>A0A2N9YH19_9GAMM</name>
<dbReference type="STRING" id="288004.AL038_09685"/>
<evidence type="ECO:0000313" key="3">
    <source>
        <dbReference type="Proteomes" id="UP000234271"/>
    </source>
</evidence>
<dbReference type="Proteomes" id="UP000234271">
    <property type="component" value="Chromosome"/>
</dbReference>
<keyword evidence="1" id="KW-0472">Membrane</keyword>
<dbReference type="RefSeq" id="WP_083991486.1">
    <property type="nucleotide sequence ID" value="NZ_CP012373.2"/>
</dbReference>